<name>A0A0C1LXN4_9LACO</name>
<comment type="similarity">
    <text evidence="1 2">Belongs to the UPF0473 family.</text>
</comment>
<gene>
    <name evidence="3" type="ORF">LfDm3_0792</name>
</gene>
<accession>A0A0C1LXN4</accession>
<dbReference type="Proteomes" id="UP000031397">
    <property type="component" value="Unassembled WGS sequence"/>
</dbReference>
<comment type="caution">
    <text evidence="3">The sequence shown here is derived from an EMBL/GenBank/DDBJ whole genome shotgun (WGS) entry which is preliminary data.</text>
</comment>
<dbReference type="Pfam" id="PF06949">
    <property type="entry name" value="DUF1292"/>
    <property type="match status" value="1"/>
</dbReference>
<dbReference type="OrthoDB" id="2086132at2"/>
<dbReference type="RefSeq" id="WP_039144274.1">
    <property type="nucleotide sequence ID" value="NZ_JOJZ01000019.1"/>
</dbReference>
<proteinExistence type="inferred from homology"/>
<dbReference type="HAMAP" id="MF_01448">
    <property type="entry name" value="UPF0473"/>
    <property type="match status" value="1"/>
</dbReference>
<dbReference type="PANTHER" id="PTHR40066">
    <property type="entry name" value="UPF0473 PROTEIN CBO2561/CLC_2432"/>
    <property type="match status" value="1"/>
</dbReference>
<protein>
    <recommendedName>
        <fullName evidence="2">UPF0473 protein LfDm3_0792</fullName>
    </recommendedName>
</protein>
<dbReference type="EMBL" id="JOJZ01000019">
    <property type="protein sequence ID" value="KID41550.1"/>
    <property type="molecule type" value="Genomic_DNA"/>
</dbReference>
<sequence length="100" mass="11511">MSKENENNQQEQVTLVDEDGNESLYNILFTFSSDDYNRSYIFIYPATDDDNDEVDIEAYALPKDDDPANPTGGELEPIEDDNEWEMVQEMLDTFLQSGQD</sequence>
<dbReference type="NCBIfam" id="NF010217">
    <property type="entry name" value="PRK13678.1-4"/>
    <property type="match status" value="1"/>
</dbReference>
<evidence type="ECO:0000313" key="3">
    <source>
        <dbReference type="EMBL" id="KID41550.1"/>
    </source>
</evidence>
<evidence type="ECO:0000256" key="1">
    <source>
        <dbReference type="ARBA" id="ARBA00008439"/>
    </source>
</evidence>
<dbReference type="PANTHER" id="PTHR40066:SF1">
    <property type="entry name" value="UPF0473 PROTEIN CBO2561_CLC_2432"/>
    <property type="match status" value="1"/>
</dbReference>
<dbReference type="AlphaFoldDB" id="A0A0C1LXN4"/>
<keyword evidence="4" id="KW-1185">Reference proteome</keyword>
<dbReference type="GeneID" id="74913457"/>
<dbReference type="InterPro" id="IPR009711">
    <property type="entry name" value="UPF0473"/>
</dbReference>
<reference evidence="3 4" key="1">
    <citation type="submission" date="2014-06" db="EMBL/GenBank/DDBJ databases">
        <title>Functional and comparative genomic analyses of the Drosophila gut microbiota identify candidate symbiosis factors.</title>
        <authorList>
            <person name="Newell P.D."/>
            <person name="Chaston J.M."/>
            <person name="Douglas A.E."/>
        </authorList>
    </citation>
    <scope>NUCLEOTIDE SEQUENCE [LARGE SCALE GENOMIC DNA]</scope>
    <source>
        <strain evidence="3 4">DmCS_002</strain>
    </source>
</reference>
<dbReference type="PATRIC" id="fig|1614.7.peg.748"/>
<organism evidence="3 4">
    <name type="scientific">Fructilactobacillus fructivorans</name>
    <dbReference type="NCBI Taxonomy" id="1614"/>
    <lineage>
        <taxon>Bacteria</taxon>
        <taxon>Bacillati</taxon>
        <taxon>Bacillota</taxon>
        <taxon>Bacilli</taxon>
        <taxon>Lactobacillales</taxon>
        <taxon>Lactobacillaceae</taxon>
        <taxon>Fructilactobacillus</taxon>
    </lineage>
</organism>
<evidence type="ECO:0000256" key="2">
    <source>
        <dbReference type="HAMAP-Rule" id="MF_01448"/>
    </source>
</evidence>
<evidence type="ECO:0000313" key="4">
    <source>
        <dbReference type="Proteomes" id="UP000031397"/>
    </source>
</evidence>